<reference evidence="11 13" key="1">
    <citation type="submission" date="2015-01" db="EMBL/GenBank/DDBJ databases">
        <authorList>
            <person name="Guo J."/>
        </authorList>
    </citation>
    <scope>NUCLEOTIDE SEQUENCE [LARGE SCALE GENOMIC DNA]</scope>
    <source>
        <strain evidence="11 13">DSM 22147</strain>
    </source>
</reference>
<dbReference type="GO" id="GO:0004425">
    <property type="term" value="F:indole-3-glycerol-phosphate synthase activity"/>
    <property type="evidence" value="ECO:0007669"/>
    <property type="project" value="UniProtKB-UniRule"/>
</dbReference>
<dbReference type="RefSeq" id="WP_044358597.1">
    <property type="nucleotide sequence ID" value="NZ_JXWY01000002.1"/>
</dbReference>
<dbReference type="Gene3D" id="3.20.20.70">
    <property type="entry name" value="Aldolase class I"/>
    <property type="match status" value="1"/>
</dbReference>
<accession>A0A0D6XTP7</accession>
<dbReference type="GO" id="GO:0000162">
    <property type="term" value="P:L-tryptophan biosynthetic process"/>
    <property type="evidence" value="ECO:0007669"/>
    <property type="project" value="UniProtKB-UniRule"/>
</dbReference>
<dbReference type="Proteomes" id="UP000032366">
    <property type="component" value="Unassembled WGS sequence"/>
</dbReference>
<dbReference type="Pfam" id="PF00218">
    <property type="entry name" value="IGPS"/>
    <property type="match status" value="1"/>
</dbReference>
<feature type="domain" description="Indole-3-glycerol phosphate synthase" evidence="10">
    <location>
        <begin position="25"/>
        <end position="253"/>
    </location>
</feature>
<dbReference type="Proteomes" id="UP000254100">
    <property type="component" value="Unassembled WGS sequence"/>
</dbReference>
<evidence type="ECO:0000256" key="4">
    <source>
        <dbReference type="ARBA" id="ARBA00022605"/>
    </source>
</evidence>
<keyword evidence="13" id="KW-1185">Reference proteome</keyword>
<evidence type="ECO:0000259" key="10">
    <source>
        <dbReference type="Pfam" id="PF00218"/>
    </source>
</evidence>
<dbReference type="EMBL" id="JXWY01000002">
    <property type="protein sequence ID" value="KIX91820.1"/>
    <property type="molecule type" value="Genomic_DNA"/>
</dbReference>
<evidence type="ECO:0000313" key="12">
    <source>
        <dbReference type="EMBL" id="SUM58391.1"/>
    </source>
</evidence>
<keyword evidence="4 9" id="KW-0028">Amino-acid biosynthesis</keyword>
<dbReference type="PROSITE" id="PS00614">
    <property type="entry name" value="IGPS"/>
    <property type="match status" value="1"/>
</dbReference>
<name>A0A0D6XTP7_9STAP</name>
<dbReference type="NCBIfam" id="NF001371">
    <property type="entry name" value="PRK00278.1-3"/>
    <property type="match status" value="1"/>
</dbReference>
<dbReference type="OrthoDB" id="9804217at2"/>
<evidence type="ECO:0000256" key="8">
    <source>
        <dbReference type="ARBA" id="ARBA00023239"/>
    </source>
</evidence>
<dbReference type="PANTHER" id="PTHR22854">
    <property type="entry name" value="TRYPTOPHAN BIOSYNTHESIS PROTEIN"/>
    <property type="match status" value="1"/>
</dbReference>
<keyword evidence="7 9" id="KW-0057">Aromatic amino acid biosynthesis</keyword>
<dbReference type="FunFam" id="3.20.20.70:FF:000024">
    <property type="entry name" value="Indole-3-glycerol phosphate synthase"/>
    <property type="match status" value="1"/>
</dbReference>
<dbReference type="GO" id="GO:0004640">
    <property type="term" value="F:phosphoribosylanthranilate isomerase activity"/>
    <property type="evidence" value="ECO:0007669"/>
    <property type="project" value="TreeGrafter"/>
</dbReference>
<evidence type="ECO:0000256" key="2">
    <source>
        <dbReference type="ARBA" id="ARBA00004696"/>
    </source>
</evidence>
<dbReference type="InterPro" id="IPR045186">
    <property type="entry name" value="Indole-3-glycerol_P_synth"/>
</dbReference>
<comment type="similarity">
    <text evidence="3 9">Belongs to the TrpC family.</text>
</comment>
<keyword evidence="8 9" id="KW-0456">Lyase</keyword>
<keyword evidence="6 9" id="KW-0822">Tryptophan biosynthesis</keyword>
<dbReference type="AlphaFoldDB" id="A0A0D6XTP7"/>
<keyword evidence="5 9" id="KW-0210">Decarboxylase</keyword>
<evidence type="ECO:0000313" key="11">
    <source>
        <dbReference type="EMBL" id="KIX91820.1"/>
    </source>
</evidence>
<evidence type="ECO:0000313" key="13">
    <source>
        <dbReference type="Proteomes" id="UP000032366"/>
    </source>
</evidence>
<dbReference type="SUPFAM" id="SSF51366">
    <property type="entry name" value="Ribulose-phoshate binding barrel"/>
    <property type="match status" value="1"/>
</dbReference>
<dbReference type="STRING" id="569857.TP70_00640"/>
<evidence type="ECO:0000256" key="1">
    <source>
        <dbReference type="ARBA" id="ARBA00001633"/>
    </source>
</evidence>
<evidence type="ECO:0000313" key="14">
    <source>
        <dbReference type="Proteomes" id="UP000254100"/>
    </source>
</evidence>
<comment type="catalytic activity">
    <reaction evidence="1 9">
        <text>1-(2-carboxyphenylamino)-1-deoxy-D-ribulose 5-phosphate + H(+) = (1S,2R)-1-C-(indol-3-yl)glycerol 3-phosphate + CO2 + H2O</text>
        <dbReference type="Rhea" id="RHEA:23476"/>
        <dbReference type="ChEBI" id="CHEBI:15377"/>
        <dbReference type="ChEBI" id="CHEBI:15378"/>
        <dbReference type="ChEBI" id="CHEBI:16526"/>
        <dbReference type="ChEBI" id="CHEBI:58613"/>
        <dbReference type="ChEBI" id="CHEBI:58866"/>
        <dbReference type="EC" id="4.1.1.48"/>
    </reaction>
</comment>
<evidence type="ECO:0000256" key="7">
    <source>
        <dbReference type="ARBA" id="ARBA00023141"/>
    </source>
</evidence>
<dbReference type="EMBL" id="UHDT01000001">
    <property type="protein sequence ID" value="SUM58391.1"/>
    <property type="molecule type" value="Genomic_DNA"/>
</dbReference>
<evidence type="ECO:0000256" key="6">
    <source>
        <dbReference type="ARBA" id="ARBA00022822"/>
    </source>
</evidence>
<evidence type="ECO:0000256" key="3">
    <source>
        <dbReference type="ARBA" id="ARBA00008737"/>
    </source>
</evidence>
<dbReference type="InterPro" id="IPR013785">
    <property type="entry name" value="Aldolase_TIM"/>
</dbReference>
<dbReference type="EC" id="4.1.1.48" evidence="9"/>
<reference evidence="12 14" key="2">
    <citation type="submission" date="2018-06" db="EMBL/GenBank/DDBJ databases">
        <authorList>
            <consortium name="Pathogen Informatics"/>
            <person name="Doyle S."/>
        </authorList>
    </citation>
    <scope>NUCLEOTIDE SEQUENCE [LARGE SCALE GENOMIC DNA]</scope>
    <source>
        <strain evidence="12 14">NCTC13832</strain>
    </source>
</reference>
<dbReference type="HAMAP" id="MF_00134_B">
    <property type="entry name" value="IGPS_B"/>
    <property type="match status" value="1"/>
</dbReference>
<dbReference type="InterPro" id="IPR011060">
    <property type="entry name" value="RibuloseP-bd_barrel"/>
</dbReference>
<protein>
    <recommendedName>
        <fullName evidence="9">Indole-3-glycerol phosphate synthase</fullName>
        <shortName evidence="9">IGPS</shortName>
        <ecNumber evidence="9">4.1.1.48</ecNumber>
    </recommendedName>
</protein>
<organism evidence="12 14">
    <name type="scientific">Staphylococcus microti</name>
    <dbReference type="NCBI Taxonomy" id="569857"/>
    <lineage>
        <taxon>Bacteria</taxon>
        <taxon>Bacillati</taxon>
        <taxon>Bacillota</taxon>
        <taxon>Bacilli</taxon>
        <taxon>Bacillales</taxon>
        <taxon>Staphylococcaceae</taxon>
        <taxon>Staphylococcus</taxon>
    </lineage>
</organism>
<dbReference type="UniPathway" id="UPA00035">
    <property type="reaction ID" value="UER00043"/>
</dbReference>
<comment type="pathway">
    <text evidence="2 9">Amino-acid biosynthesis; L-tryptophan biosynthesis; L-tryptophan from chorismate: step 4/5.</text>
</comment>
<evidence type="ECO:0000256" key="9">
    <source>
        <dbReference type="HAMAP-Rule" id="MF_00134"/>
    </source>
</evidence>
<dbReference type="InterPro" id="IPR013798">
    <property type="entry name" value="Indole-3-glycerol_P_synth_dom"/>
</dbReference>
<sequence>MTILDEIVAYKQTLLASGYYDDLLNQLPKVSVEHKPTLQALIEKDTHVAVIAEVKSKSPSVSDIPVRDLETQVASYTEAGASAISILTDEKYFGGSFERLVSLTQQTTLPVLCKDFMISKKQIDVAYHAGASIILLIVNILSDAQLKDLYDYARQKGLEVLVEVHDEVELARALRIQPTFIGVNNRDLRTFKTDVQHTLNILKRHTAGVHYISESGIRTAEDVEKLAPVGIDGVLVGETLMKADNVTETLTQLRVAKEER</sequence>
<proteinExistence type="inferred from homology"/>
<gene>
    <name evidence="9 12" type="primary">trpC</name>
    <name evidence="12" type="ORF">NCTC13832_02139</name>
    <name evidence="11" type="ORF">TP70_00640</name>
</gene>
<evidence type="ECO:0000256" key="5">
    <source>
        <dbReference type="ARBA" id="ARBA00022793"/>
    </source>
</evidence>
<dbReference type="PANTHER" id="PTHR22854:SF2">
    <property type="entry name" value="INDOLE-3-GLYCEROL-PHOSPHATE SYNTHASE"/>
    <property type="match status" value="1"/>
</dbReference>
<dbReference type="InterPro" id="IPR001468">
    <property type="entry name" value="Indole-3-GlycerolPSynthase_CS"/>
</dbReference>
<dbReference type="CDD" id="cd00331">
    <property type="entry name" value="IGPS"/>
    <property type="match status" value="1"/>
</dbReference>